<dbReference type="GO" id="GO:0016604">
    <property type="term" value="C:nuclear body"/>
    <property type="evidence" value="ECO:0007669"/>
    <property type="project" value="TreeGrafter"/>
</dbReference>
<dbReference type="PANTHER" id="PTHR22666:SF3">
    <property type="entry name" value="MYB_SANT-LIKE DNA-BINDING DOMAIN-CONTAINING PROTEIN 1"/>
    <property type="match status" value="1"/>
</dbReference>
<reference evidence="4" key="1">
    <citation type="submission" date="2014-03" db="EMBL/GenBank/DDBJ databases">
        <authorList>
            <person name="Aksoy S."/>
            <person name="Warren W."/>
            <person name="Wilson R.K."/>
        </authorList>
    </citation>
    <scope>NUCLEOTIDE SEQUENCE [LARGE SCALE GENOMIC DNA]</scope>
    <source>
        <strain evidence="4">IAEA</strain>
    </source>
</reference>
<dbReference type="Pfam" id="PF13837">
    <property type="entry name" value="Myb_DNA-bind_4"/>
    <property type="match status" value="1"/>
</dbReference>
<evidence type="ECO:0000313" key="3">
    <source>
        <dbReference type="EnsemblMetazoa" id="GBRI035737-PA"/>
    </source>
</evidence>
<accession>A0A1A9WX86</accession>
<dbReference type="EnsemblMetazoa" id="GBRI035737-RA">
    <property type="protein sequence ID" value="GBRI035737-PA"/>
    <property type="gene ID" value="GBRI035737"/>
</dbReference>
<feature type="coiled-coil region" evidence="1">
    <location>
        <begin position="251"/>
        <end position="278"/>
    </location>
</feature>
<name>A0A1A9WX86_9MUSC</name>
<reference evidence="3" key="2">
    <citation type="submission" date="2020-05" db="UniProtKB">
        <authorList>
            <consortium name="EnsemblMetazoa"/>
        </authorList>
    </citation>
    <scope>IDENTIFICATION</scope>
    <source>
        <strain evidence="3">IAEA</strain>
    </source>
</reference>
<dbReference type="GO" id="GO:0045893">
    <property type="term" value="P:positive regulation of DNA-templated transcription"/>
    <property type="evidence" value="ECO:0007669"/>
    <property type="project" value="TreeGrafter"/>
</dbReference>
<proteinExistence type="predicted"/>
<dbReference type="AlphaFoldDB" id="A0A1A9WX86"/>
<keyword evidence="4" id="KW-1185">Reference proteome</keyword>
<dbReference type="VEuPathDB" id="VectorBase:GBRI035737"/>
<keyword evidence="1" id="KW-0175">Coiled coil</keyword>
<dbReference type="Proteomes" id="UP000091820">
    <property type="component" value="Unassembled WGS sequence"/>
</dbReference>
<dbReference type="InterPro" id="IPR044822">
    <property type="entry name" value="Myb_DNA-bind_4"/>
</dbReference>
<protein>
    <recommendedName>
        <fullName evidence="2">Myb/SANT-like DNA-binding domain-containing protein</fullName>
    </recommendedName>
</protein>
<dbReference type="PANTHER" id="PTHR22666">
    <property type="entry name" value="MYB_SANT-LIKE DNA-BINDING DOMAIN-CONTAINING PROTEIN 1"/>
    <property type="match status" value="1"/>
</dbReference>
<evidence type="ECO:0000256" key="1">
    <source>
        <dbReference type="SAM" id="Coils"/>
    </source>
</evidence>
<feature type="domain" description="Myb/SANT-like DNA-binding" evidence="2">
    <location>
        <begin position="50"/>
        <end position="131"/>
    </location>
</feature>
<evidence type="ECO:0000259" key="2">
    <source>
        <dbReference type="Pfam" id="PF13837"/>
    </source>
</evidence>
<dbReference type="Gene3D" id="1.10.10.60">
    <property type="entry name" value="Homeodomain-like"/>
    <property type="match status" value="1"/>
</dbReference>
<dbReference type="InterPro" id="IPR026095">
    <property type="entry name" value="Myb/SANT-like_DNA-bd_dom_prot"/>
</dbReference>
<evidence type="ECO:0000313" key="4">
    <source>
        <dbReference type="Proteomes" id="UP000091820"/>
    </source>
</evidence>
<sequence>MDSIEAIEILDTSGISEALTEVSKTSQDIAMTVKDRQKEDEKIPKSMKQRYWHSWEELRLVELWRRYKNEVTDLHKCLPVYRKIVCGMKSFGFVVNTQDCRRKINTLTNRYMSEKRHMEISGNKPIWRLYPLINCIIDTRSKWEVDDPWHENRIIQKLLDKIEPLPVPASDNRNMLQQLPPRIPLQIRSINANGITLILLERLFFRLNNFLILMYQEANNASTMERSISPHQSTAQFQLSCEKRSRIIPINRITEENLKQLRAENNRLTMERDEDLKRLRREEEGFHKFQSEIQHWNKHHEDLLQKILNRVNDVTPSSEKGKA</sequence>
<organism evidence="3 4">
    <name type="scientific">Glossina brevipalpis</name>
    <dbReference type="NCBI Taxonomy" id="37001"/>
    <lineage>
        <taxon>Eukaryota</taxon>
        <taxon>Metazoa</taxon>
        <taxon>Ecdysozoa</taxon>
        <taxon>Arthropoda</taxon>
        <taxon>Hexapoda</taxon>
        <taxon>Insecta</taxon>
        <taxon>Pterygota</taxon>
        <taxon>Neoptera</taxon>
        <taxon>Endopterygota</taxon>
        <taxon>Diptera</taxon>
        <taxon>Brachycera</taxon>
        <taxon>Muscomorpha</taxon>
        <taxon>Hippoboscoidea</taxon>
        <taxon>Glossinidae</taxon>
        <taxon>Glossina</taxon>
    </lineage>
</organism>